<evidence type="ECO:0000256" key="1">
    <source>
        <dbReference type="SAM" id="Phobius"/>
    </source>
</evidence>
<dbReference type="Proteomes" id="UP000095283">
    <property type="component" value="Unplaced"/>
</dbReference>
<protein>
    <submittedName>
        <fullName evidence="3">Uncharacterized protein</fullName>
    </submittedName>
</protein>
<dbReference type="AlphaFoldDB" id="A0A1I7WWE1"/>
<proteinExistence type="predicted"/>
<reference evidence="3" key="1">
    <citation type="submission" date="2016-11" db="UniProtKB">
        <authorList>
            <consortium name="WormBaseParasite"/>
        </authorList>
    </citation>
    <scope>IDENTIFICATION</scope>
</reference>
<dbReference type="WBParaSite" id="Hba_09438">
    <property type="protein sequence ID" value="Hba_09438"/>
    <property type="gene ID" value="Hba_09438"/>
</dbReference>
<accession>A0A1I7WWE1</accession>
<keyword evidence="2" id="KW-1185">Reference proteome</keyword>
<feature type="transmembrane region" description="Helical" evidence="1">
    <location>
        <begin position="6"/>
        <end position="29"/>
    </location>
</feature>
<name>A0A1I7WWE1_HETBA</name>
<evidence type="ECO:0000313" key="3">
    <source>
        <dbReference type="WBParaSite" id="Hba_09438"/>
    </source>
</evidence>
<sequence length="30" mass="3512">MVFQGFVQLLLCRCFLQVLILTSITLCVYF</sequence>
<keyword evidence="1" id="KW-0812">Transmembrane</keyword>
<keyword evidence="1" id="KW-0472">Membrane</keyword>
<evidence type="ECO:0000313" key="2">
    <source>
        <dbReference type="Proteomes" id="UP000095283"/>
    </source>
</evidence>
<organism evidence="2 3">
    <name type="scientific">Heterorhabditis bacteriophora</name>
    <name type="common">Entomopathogenic nematode worm</name>
    <dbReference type="NCBI Taxonomy" id="37862"/>
    <lineage>
        <taxon>Eukaryota</taxon>
        <taxon>Metazoa</taxon>
        <taxon>Ecdysozoa</taxon>
        <taxon>Nematoda</taxon>
        <taxon>Chromadorea</taxon>
        <taxon>Rhabditida</taxon>
        <taxon>Rhabditina</taxon>
        <taxon>Rhabditomorpha</taxon>
        <taxon>Strongyloidea</taxon>
        <taxon>Heterorhabditidae</taxon>
        <taxon>Heterorhabditis</taxon>
    </lineage>
</organism>
<keyword evidence="1" id="KW-1133">Transmembrane helix</keyword>